<accession>A0A0L0F184</accession>
<dbReference type="Proteomes" id="UP000054560">
    <property type="component" value="Unassembled WGS sequence"/>
</dbReference>
<name>A0A0L0F184_9EUKA</name>
<dbReference type="AlphaFoldDB" id="A0A0L0F184"/>
<dbReference type="GeneID" id="25917521"/>
<dbReference type="RefSeq" id="XP_014144359.1">
    <property type="nucleotide sequence ID" value="XM_014288884.1"/>
</dbReference>
<protein>
    <submittedName>
        <fullName evidence="1">Uncharacterized protein</fullName>
    </submittedName>
</protein>
<keyword evidence="2" id="KW-1185">Reference proteome</keyword>
<reference evidence="1 2" key="1">
    <citation type="submission" date="2011-02" db="EMBL/GenBank/DDBJ databases">
        <title>The Genome Sequence of Sphaeroforma arctica JP610.</title>
        <authorList>
            <consortium name="The Broad Institute Genome Sequencing Platform"/>
            <person name="Russ C."/>
            <person name="Cuomo C."/>
            <person name="Young S.K."/>
            <person name="Zeng Q."/>
            <person name="Gargeya S."/>
            <person name="Alvarado L."/>
            <person name="Berlin A."/>
            <person name="Chapman S.B."/>
            <person name="Chen Z."/>
            <person name="Freedman E."/>
            <person name="Gellesch M."/>
            <person name="Goldberg J."/>
            <person name="Griggs A."/>
            <person name="Gujja S."/>
            <person name="Heilman E."/>
            <person name="Heiman D."/>
            <person name="Howarth C."/>
            <person name="Mehta T."/>
            <person name="Neiman D."/>
            <person name="Pearson M."/>
            <person name="Roberts A."/>
            <person name="Saif S."/>
            <person name="Shea T."/>
            <person name="Shenoy N."/>
            <person name="Sisk P."/>
            <person name="Stolte C."/>
            <person name="Sykes S."/>
            <person name="White J."/>
            <person name="Yandava C."/>
            <person name="Burger G."/>
            <person name="Gray M.W."/>
            <person name="Holland P.W.H."/>
            <person name="King N."/>
            <person name="Lang F.B.F."/>
            <person name="Roger A.J."/>
            <person name="Ruiz-Trillo I."/>
            <person name="Haas B."/>
            <person name="Nusbaum C."/>
            <person name="Birren B."/>
        </authorList>
    </citation>
    <scope>NUCLEOTIDE SEQUENCE [LARGE SCALE GENOMIC DNA]</scope>
    <source>
        <strain evidence="1 2">JP610</strain>
    </source>
</reference>
<gene>
    <name evidence="1" type="ORF">SARC_17017</name>
</gene>
<dbReference type="EMBL" id="KQ251128">
    <property type="protein sequence ID" value="KNC70457.1"/>
    <property type="molecule type" value="Genomic_DNA"/>
</dbReference>
<proteinExistence type="predicted"/>
<organism evidence="1 2">
    <name type="scientific">Sphaeroforma arctica JP610</name>
    <dbReference type="NCBI Taxonomy" id="667725"/>
    <lineage>
        <taxon>Eukaryota</taxon>
        <taxon>Ichthyosporea</taxon>
        <taxon>Ichthyophonida</taxon>
        <taxon>Sphaeroforma</taxon>
    </lineage>
</organism>
<evidence type="ECO:0000313" key="1">
    <source>
        <dbReference type="EMBL" id="KNC70457.1"/>
    </source>
</evidence>
<evidence type="ECO:0000313" key="2">
    <source>
        <dbReference type="Proteomes" id="UP000054560"/>
    </source>
</evidence>
<sequence>MSEANVQLDCTVYAVFIASEESPTPGVGVDVMLEKGELDMIKTGPVCDVCVTFT</sequence>
<dbReference type="OrthoDB" id="7832001at2759"/>